<dbReference type="PANTHER" id="PTHR43586">
    <property type="entry name" value="CYSTEINE DESULFURASE"/>
    <property type="match status" value="1"/>
</dbReference>
<dbReference type="AlphaFoldDB" id="A0A7R8WP00"/>
<name>A0A7R8WP00_9CRUS</name>
<accession>A0A7R8WP00</accession>
<organism evidence="2">
    <name type="scientific">Cyprideis torosa</name>
    <dbReference type="NCBI Taxonomy" id="163714"/>
    <lineage>
        <taxon>Eukaryota</taxon>
        <taxon>Metazoa</taxon>
        <taxon>Ecdysozoa</taxon>
        <taxon>Arthropoda</taxon>
        <taxon>Crustacea</taxon>
        <taxon>Oligostraca</taxon>
        <taxon>Ostracoda</taxon>
        <taxon>Podocopa</taxon>
        <taxon>Podocopida</taxon>
        <taxon>Cytherocopina</taxon>
        <taxon>Cytheroidea</taxon>
        <taxon>Cytherideidae</taxon>
        <taxon>Cyprideis</taxon>
    </lineage>
</organism>
<dbReference type="OrthoDB" id="420046at2759"/>
<evidence type="ECO:0000256" key="1">
    <source>
        <dbReference type="ARBA" id="ARBA00022898"/>
    </source>
</evidence>
<dbReference type="SUPFAM" id="SSF53383">
    <property type="entry name" value="PLP-dependent transferases"/>
    <property type="match status" value="1"/>
</dbReference>
<dbReference type="InterPro" id="IPR015422">
    <property type="entry name" value="PyrdxlP-dep_Trfase_small"/>
</dbReference>
<keyword evidence="1" id="KW-0663">Pyridoxal phosphate</keyword>
<dbReference type="Gene3D" id="3.90.1150.10">
    <property type="entry name" value="Aspartate Aminotransferase, domain 1"/>
    <property type="match status" value="1"/>
</dbReference>
<gene>
    <name evidence="2" type="ORF">CTOB1V02_LOCUS13216</name>
</gene>
<dbReference type="InterPro" id="IPR015424">
    <property type="entry name" value="PyrdxlP-dep_Trfase"/>
</dbReference>
<reference evidence="2" key="1">
    <citation type="submission" date="2020-11" db="EMBL/GenBank/DDBJ databases">
        <authorList>
            <person name="Tran Van P."/>
        </authorList>
    </citation>
    <scope>NUCLEOTIDE SEQUENCE</scope>
</reference>
<dbReference type="Pfam" id="PF00266">
    <property type="entry name" value="Aminotran_5"/>
    <property type="match status" value="1"/>
</dbReference>
<proteinExistence type="predicted"/>
<dbReference type="Gene3D" id="3.40.640.10">
    <property type="entry name" value="Type I PLP-dependent aspartate aminotransferase-like (Major domain)"/>
    <property type="match status" value="1"/>
</dbReference>
<sequence length="162" mass="17258">MSPYQGGGDMIQAVSFDKYPTFKAAPAKFEAGTPAIAEVIALGAAIDYLSAIGMENIAAHEAKLLDKLTNDLQEIEGLNFYGVAPHKAGVVSFTANWAHISDIAMILDQCGVAVRTGHHCCMPLMERFGIDGTIRASLGLYSNENDVKALISGLKKAKEMLA</sequence>
<dbReference type="InterPro" id="IPR000192">
    <property type="entry name" value="Aminotrans_V_dom"/>
</dbReference>
<dbReference type="PANTHER" id="PTHR43586:SF8">
    <property type="entry name" value="CYSTEINE DESULFURASE 1, CHLOROPLASTIC"/>
    <property type="match status" value="1"/>
</dbReference>
<dbReference type="InterPro" id="IPR015421">
    <property type="entry name" value="PyrdxlP-dep_Trfase_major"/>
</dbReference>
<dbReference type="EMBL" id="OB672553">
    <property type="protein sequence ID" value="CAD7235401.1"/>
    <property type="molecule type" value="Genomic_DNA"/>
</dbReference>
<evidence type="ECO:0000313" key="2">
    <source>
        <dbReference type="EMBL" id="CAD7235401.1"/>
    </source>
</evidence>
<protein>
    <submittedName>
        <fullName evidence="2">Uncharacterized protein</fullName>
    </submittedName>
</protein>